<protein>
    <submittedName>
        <fullName evidence="2">Uncharacterized protein</fullName>
    </submittedName>
</protein>
<gene>
    <name evidence="2" type="ORF">RO3G_07049</name>
</gene>
<feature type="compositionally biased region" description="Basic and acidic residues" evidence="1">
    <location>
        <begin position="76"/>
        <end position="90"/>
    </location>
</feature>
<reference evidence="2 3" key="1">
    <citation type="journal article" date="2009" name="PLoS Genet.">
        <title>Genomic analysis of the basal lineage fungus Rhizopus oryzae reveals a whole-genome duplication.</title>
        <authorList>
            <person name="Ma L.-J."/>
            <person name="Ibrahim A.S."/>
            <person name="Skory C."/>
            <person name="Grabherr M.G."/>
            <person name="Burger G."/>
            <person name="Butler M."/>
            <person name="Elias M."/>
            <person name="Idnurm A."/>
            <person name="Lang B.F."/>
            <person name="Sone T."/>
            <person name="Abe A."/>
            <person name="Calvo S.E."/>
            <person name="Corrochano L.M."/>
            <person name="Engels R."/>
            <person name="Fu J."/>
            <person name="Hansberg W."/>
            <person name="Kim J.-M."/>
            <person name="Kodira C.D."/>
            <person name="Koehrsen M.J."/>
            <person name="Liu B."/>
            <person name="Miranda-Saavedra D."/>
            <person name="O'Leary S."/>
            <person name="Ortiz-Castellanos L."/>
            <person name="Poulter R."/>
            <person name="Rodriguez-Romero J."/>
            <person name="Ruiz-Herrera J."/>
            <person name="Shen Y.-Q."/>
            <person name="Zeng Q."/>
            <person name="Galagan J."/>
            <person name="Birren B.W."/>
            <person name="Cuomo C.A."/>
            <person name="Wickes B.L."/>
        </authorList>
    </citation>
    <scope>NUCLEOTIDE SEQUENCE [LARGE SCALE GENOMIC DNA]</scope>
    <source>
        <strain evidence="3">RA 99-880 / ATCC MYA-4621 / FGSC 9543 / NRRL 43880</strain>
    </source>
</reference>
<accession>I1C1L4</accession>
<dbReference type="RefSeq" id="XP_067517740.1">
    <property type="nucleotide sequence ID" value="XM_067661639.1"/>
</dbReference>
<evidence type="ECO:0000256" key="1">
    <source>
        <dbReference type="SAM" id="MobiDB-lite"/>
    </source>
</evidence>
<proteinExistence type="predicted"/>
<evidence type="ECO:0000313" key="3">
    <source>
        <dbReference type="Proteomes" id="UP000009138"/>
    </source>
</evidence>
<dbReference type="AlphaFoldDB" id="I1C1L4"/>
<dbReference type="VEuPathDB" id="FungiDB:RO3G_07049"/>
<feature type="compositionally biased region" description="Basic and acidic residues" evidence="1">
    <location>
        <begin position="44"/>
        <end position="66"/>
    </location>
</feature>
<dbReference type="Proteomes" id="UP000009138">
    <property type="component" value="Unassembled WGS sequence"/>
</dbReference>
<dbReference type="EMBL" id="CH476736">
    <property type="protein sequence ID" value="EIE82344.1"/>
    <property type="molecule type" value="Genomic_DNA"/>
</dbReference>
<feature type="region of interest" description="Disordered" evidence="1">
    <location>
        <begin position="44"/>
        <end position="98"/>
    </location>
</feature>
<dbReference type="InParanoid" id="I1C1L4"/>
<organism evidence="2 3">
    <name type="scientific">Rhizopus delemar (strain RA 99-880 / ATCC MYA-4621 / FGSC 9543 / NRRL 43880)</name>
    <name type="common">Mucormycosis agent</name>
    <name type="synonym">Rhizopus arrhizus var. delemar</name>
    <dbReference type="NCBI Taxonomy" id="246409"/>
    <lineage>
        <taxon>Eukaryota</taxon>
        <taxon>Fungi</taxon>
        <taxon>Fungi incertae sedis</taxon>
        <taxon>Mucoromycota</taxon>
        <taxon>Mucoromycotina</taxon>
        <taxon>Mucoromycetes</taxon>
        <taxon>Mucorales</taxon>
        <taxon>Mucorineae</taxon>
        <taxon>Rhizopodaceae</taxon>
        <taxon>Rhizopus</taxon>
    </lineage>
</organism>
<keyword evidence="3" id="KW-1185">Reference proteome</keyword>
<sequence>MSKEPKVTGSRYLMSPDGRIMIVLLSQRVTQRTVRCMCCCRDHANQPSSREKAGKDKTGPWPKKESPQSAALIMRPRAESQERGDRHAEEGDGQDIIG</sequence>
<name>I1C1L4_RHIO9</name>
<evidence type="ECO:0000313" key="2">
    <source>
        <dbReference type="EMBL" id="EIE82344.1"/>
    </source>
</evidence>
<dbReference type="GeneID" id="93614020"/>